<feature type="compositionally biased region" description="Pro residues" evidence="1">
    <location>
        <begin position="562"/>
        <end position="572"/>
    </location>
</feature>
<sequence>MTFTHKHADQTGPHEPDVDGHNGVFGPPTIARSYGPPVIIEGPYRRVPDYPPLPPYQQPDWHASMNPAMAPDFRDELARLDGVITPGVDNTPFIQYAVEALTRDRDTGYSTAAASGTGSFSSGLILPQSQQPQPYSQQHRPAQQQPPPVRAPLPAHPPVSRPAEATRPDTQPQHLPRPFIPGPRESAQSLAETLLKKGPRPPQPHEWRPIERDELVASGRELPPLTFRPWPLRAPALFALMTVCILMIAALGLSAVYSHTHQGLIEWVSLYGGRYYLFRILPQLLAAFILLYAQFVITTMFRMLPFVRLASEKPEDRDGALFQELYPSFLWPRLVGPWNVWVPVLVTWLISFTIPLQSSLFTVILVDQTWTWATVQGVAWTLVALYLALLASTVIVWRYWASLDTTGLIWDPRSLADIAALVSETNTAEDYRGTQLARSRDGIRFALRRRAADRLCYWTWRDGRHGFWHTLGSPMEEAHLTPIPDLAAGHRMQRDTNNHNEKHALFPTAAAAQADDDHPDLEASHPAPHARHRYLPSPCAPTRSSGPPSPPPSSSAIFIASFPPPPASPRASPPGAFSPADFFFAFLPSLLGTVVFLAFQPLDTPCASSNPGPPCPLHQTTEPEPEPEPAAAAPAARGLLADYAACAPGQCTLRALRNGHWRVAAVSLLAALFALIPVLAGGSFMALTTSGGEVRMFANTPAYGVLLGLLVLYVLALAALFPGRRALRMPHAVTCLAEIVGYLVSAEMREEAAFKRCVSRREMVERMGEGDMQTWWEFGFDERRGGGAGGGGDGELGVRRLRRFTEKRRVRKSQIRRPQVRRPLL</sequence>
<feature type="region of interest" description="Disordered" evidence="1">
    <location>
        <begin position="511"/>
        <end position="573"/>
    </location>
</feature>
<keyword evidence="2" id="KW-0472">Membrane</keyword>
<reference evidence="3" key="1">
    <citation type="submission" date="2023-02" db="EMBL/GenBank/DDBJ databases">
        <authorList>
            <person name="Palmer J.M."/>
        </authorList>
    </citation>
    <scope>NUCLEOTIDE SEQUENCE</scope>
    <source>
        <strain evidence="3">FW57</strain>
    </source>
</reference>
<feature type="transmembrane region" description="Helical" evidence="2">
    <location>
        <begin position="276"/>
        <end position="297"/>
    </location>
</feature>
<evidence type="ECO:0008006" key="5">
    <source>
        <dbReference type="Google" id="ProtNLM"/>
    </source>
</evidence>
<feature type="compositionally biased region" description="Basic and acidic residues" evidence="1">
    <location>
        <begin position="1"/>
        <end position="20"/>
    </location>
</feature>
<gene>
    <name evidence="3" type="ORF">NEMBOFW57_001821</name>
</gene>
<feature type="transmembrane region" description="Helical" evidence="2">
    <location>
        <begin position="663"/>
        <end position="687"/>
    </location>
</feature>
<evidence type="ECO:0000313" key="4">
    <source>
        <dbReference type="Proteomes" id="UP001197093"/>
    </source>
</evidence>
<feature type="region of interest" description="Disordered" evidence="1">
    <location>
        <begin position="112"/>
        <end position="183"/>
    </location>
</feature>
<feature type="transmembrane region" description="Helical" evidence="2">
    <location>
        <begin position="340"/>
        <end position="366"/>
    </location>
</feature>
<dbReference type="Pfam" id="PF11915">
    <property type="entry name" value="DUF3433"/>
    <property type="match status" value="2"/>
</dbReference>
<evidence type="ECO:0000256" key="1">
    <source>
        <dbReference type="SAM" id="MobiDB-lite"/>
    </source>
</evidence>
<dbReference type="PANTHER" id="PTHR37544:SF1">
    <property type="entry name" value="PHOSPHORIBOSYLAMINOIMIDAZOLE-SUCCINOCARBOXAMIDE SYNTHASE"/>
    <property type="match status" value="1"/>
</dbReference>
<dbReference type="Proteomes" id="UP001197093">
    <property type="component" value="Unassembled WGS sequence"/>
</dbReference>
<feature type="transmembrane region" description="Helical" evidence="2">
    <location>
        <begin position="378"/>
        <end position="400"/>
    </location>
</feature>
<feature type="transmembrane region" description="Helical" evidence="2">
    <location>
        <begin position="582"/>
        <end position="599"/>
    </location>
</feature>
<comment type="caution">
    <text evidence="3">The sequence shown here is derived from an EMBL/GenBank/DDBJ whole genome shotgun (WGS) entry which is preliminary data.</text>
</comment>
<feature type="transmembrane region" description="Helical" evidence="2">
    <location>
        <begin position="702"/>
        <end position="721"/>
    </location>
</feature>
<evidence type="ECO:0000313" key="3">
    <source>
        <dbReference type="EMBL" id="KAG7291800.1"/>
    </source>
</evidence>
<protein>
    <recommendedName>
        <fullName evidence="5">Phosphoribosylaminoimidazole-succinocarboxamide synthase</fullName>
    </recommendedName>
</protein>
<dbReference type="InterPro" id="IPR021840">
    <property type="entry name" value="DUF3433"/>
</dbReference>
<accession>A0AAD4F325</accession>
<feature type="region of interest" description="Disordered" evidence="1">
    <location>
        <begin position="1"/>
        <end position="30"/>
    </location>
</feature>
<organism evidence="3 4">
    <name type="scientific">Staphylotrichum longicolle</name>
    <dbReference type="NCBI Taxonomy" id="669026"/>
    <lineage>
        <taxon>Eukaryota</taxon>
        <taxon>Fungi</taxon>
        <taxon>Dikarya</taxon>
        <taxon>Ascomycota</taxon>
        <taxon>Pezizomycotina</taxon>
        <taxon>Sordariomycetes</taxon>
        <taxon>Sordariomycetidae</taxon>
        <taxon>Sordariales</taxon>
        <taxon>Chaetomiaceae</taxon>
        <taxon>Staphylotrichum</taxon>
    </lineage>
</organism>
<dbReference type="PANTHER" id="PTHR37544">
    <property type="entry name" value="SPRAY-RELATED"/>
    <property type="match status" value="1"/>
</dbReference>
<dbReference type="AlphaFoldDB" id="A0AAD4F325"/>
<name>A0AAD4F325_9PEZI</name>
<feature type="compositionally biased region" description="Pro residues" evidence="1">
    <location>
        <begin position="144"/>
        <end position="160"/>
    </location>
</feature>
<feature type="transmembrane region" description="Helical" evidence="2">
    <location>
        <begin position="236"/>
        <end position="256"/>
    </location>
</feature>
<feature type="region of interest" description="Disordered" evidence="1">
    <location>
        <begin position="610"/>
        <end position="632"/>
    </location>
</feature>
<feature type="compositionally biased region" description="Low complexity" evidence="1">
    <location>
        <begin position="112"/>
        <end position="143"/>
    </location>
</feature>
<dbReference type="EMBL" id="JAHCVI010000001">
    <property type="protein sequence ID" value="KAG7291800.1"/>
    <property type="molecule type" value="Genomic_DNA"/>
</dbReference>
<keyword evidence="4" id="KW-1185">Reference proteome</keyword>
<evidence type="ECO:0000256" key="2">
    <source>
        <dbReference type="SAM" id="Phobius"/>
    </source>
</evidence>
<proteinExistence type="predicted"/>
<keyword evidence="2" id="KW-0812">Transmembrane</keyword>
<keyword evidence="2" id="KW-1133">Transmembrane helix</keyword>